<keyword evidence="4" id="KW-1185">Reference proteome</keyword>
<feature type="non-terminal residue" evidence="3">
    <location>
        <position position="633"/>
    </location>
</feature>
<gene>
    <name evidence="3" type="ORF">U9M48_004028</name>
</gene>
<evidence type="ECO:0000313" key="3">
    <source>
        <dbReference type="EMBL" id="WVZ53037.1"/>
    </source>
</evidence>
<name>A0AAQ3PJV1_PASNO</name>
<evidence type="ECO:0000256" key="1">
    <source>
        <dbReference type="SAM" id="MobiDB-lite"/>
    </source>
</evidence>
<organism evidence="3 4">
    <name type="scientific">Paspalum notatum var. saurae</name>
    <dbReference type="NCBI Taxonomy" id="547442"/>
    <lineage>
        <taxon>Eukaryota</taxon>
        <taxon>Viridiplantae</taxon>
        <taxon>Streptophyta</taxon>
        <taxon>Embryophyta</taxon>
        <taxon>Tracheophyta</taxon>
        <taxon>Spermatophyta</taxon>
        <taxon>Magnoliopsida</taxon>
        <taxon>Liliopsida</taxon>
        <taxon>Poales</taxon>
        <taxon>Poaceae</taxon>
        <taxon>PACMAD clade</taxon>
        <taxon>Panicoideae</taxon>
        <taxon>Andropogonodae</taxon>
        <taxon>Paspaleae</taxon>
        <taxon>Paspalinae</taxon>
        <taxon>Paspalum</taxon>
    </lineage>
</organism>
<dbReference type="SUPFAM" id="SSF53098">
    <property type="entry name" value="Ribonuclease H-like"/>
    <property type="match status" value="1"/>
</dbReference>
<reference evidence="3 4" key="1">
    <citation type="submission" date="2024-02" db="EMBL/GenBank/DDBJ databases">
        <title>High-quality chromosome-scale genome assembly of Pensacola bahiagrass (Paspalum notatum Flugge var. saurae).</title>
        <authorList>
            <person name="Vega J.M."/>
            <person name="Podio M."/>
            <person name="Orjuela J."/>
            <person name="Siena L.A."/>
            <person name="Pessino S.C."/>
            <person name="Combes M.C."/>
            <person name="Mariac C."/>
            <person name="Albertini E."/>
            <person name="Pupilli F."/>
            <person name="Ortiz J.P.A."/>
            <person name="Leblanc O."/>
        </authorList>
    </citation>
    <scope>NUCLEOTIDE SEQUENCE [LARGE SCALE GENOMIC DNA]</scope>
    <source>
        <strain evidence="3">R1</strain>
        <tissue evidence="3">Leaf</tissue>
    </source>
</reference>
<feature type="domain" description="DUF659" evidence="2">
    <location>
        <begin position="188"/>
        <end position="269"/>
    </location>
</feature>
<evidence type="ECO:0000259" key="2">
    <source>
        <dbReference type="Pfam" id="PF04937"/>
    </source>
</evidence>
<dbReference type="PANTHER" id="PTHR32166:SF81">
    <property type="entry name" value="OS06G0658400 PROTEIN"/>
    <property type="match status" value="1"/>
</dbReference>
<dbReference type="AlphaFoldDB" id="A0AAQ3PJV1"/>
<feature type="compositionally biased region" description="Polar residues" evidence="1">
    <location>
        <begin position="114"/>
        <end position="123"/>
    </location>
</feature>
<dbReference type="Proteomes" id="UP001341281">
    <property type="component" value="Chromosome 01"/>
</dbReference>
<accession>A0AAQ3PJV1</accession>
<feature type="region of interest" description="Disordered" evidence="1">
    <location>
        <begin position="1"/>
        <end position="30"/>
    </location>
</feature>
<dbReference type="PANTHER" id="PTHR32166">
    <property type="entry name" value="OSJNBA0013A04.12 PROTEIN"/>
    <property type="match status" value="1"/>
</dbReference>
<evidence type="ECO:0000313" key="4">
    <source>
        <dbReference type="Proteomes" id="UP001341281"/>
    </source>
</evidence>
<sequence>MTTSPPSSNASASQARASGSGSVGSVTVTDPRAPLWDHVNILEKAKPGAARGKCEFSKATSYTTVEAHLLQMKNKGVALCPNVLYEMICDMRREVQRCKELVERDRTRYVPLPTGSTPSNETTAMKKKRGPASALEKAWDLDNRRHLDALLARAFYSGGISFNFARNPYFREVISFACSHDLNGYVGPGYNKYRESLLVQERRHIERLLESSKSVWPEKGVTIYCDGWSDPQRRPIINFLAVCDKSPMFLRADNCQGEIKTKEYIADKLRAEFDNIFWTPCVVHTLNLAMKSVREPKPPKNNSSDDELFIWSQLEFMHTVKSEAQMIKNFIMNHGMRLSMFNEFSDLKLLSIAEIRFASVACMLKWFVDVKAALQHMVISDKWTIYKNDAPTIQVVKEKILSDVWWDNVDFILRITIPIYEMIRIADTDTPCLHLIYEMWDSMIEKVKKEIYLWEEKEVNEDSTLYSVIYDILIARWTKDNNPLHCMAHSLNPRYYTKKWLEEGIGRIPPHKDKEVSQIRMQCFKKFFRNPEELAQVKEEYSRFSSCSEEFNDPNSIHDRFAVSLMTGGQTMDNLFHFWHLSRKTDAYKKGETRLCNVSGDYGTQWVGVSFGVGALSIGETATTTEANEGDGD</sequence>
<dbReference type="Pfam" id="PF04937">
    <property type="entry name" value="DUF659"/>
    <property type="match status" value="1"/>
</dbReference>
<feature type="region of interest" description="Disordered" evidence="1">
    <location>
        <begin position="109"/>
        <end position="129"/>
    </location>
</feature>
<dbReference type="InterPro" id="IPR012337">
    <property type="entry name" value="RNaseH-like_sf"/>
</dbReference>
<dbReference type="InterPro" id="IPR007021">
    <property type="entry name" value="DUF659"/>
</dbReference>
<protein>
    <recommendedName>
        <fullName evidence="2">DUF659 domain-containing protein</fullName>
    </recommendedName>
</protein>
<proteinExistence type="predicted"/>
<dbReference type="EMBL" id="CP144745">
    <property type="protein sequence ID" value="WVZ53037.1"/>
    <property type="molecule type" value="Genomic_DNA"/>
</dbReference>